<protein>
    <recommendedName>
        <fullName evidence="3">Translational machinery protein</fullName>
    </recommendedName>
</protein>
<evidence type="ECO:0008006" key="3">
    <source>
        <dbReference type="Google" id="ProtNLM"/>
    </source>
</evidence>
<dbReference type="SUPFAM" id="SSF53137">
    <property type="entry name" value="Translational machinery components"/>
    <property type="match status" value="1"/>
</dbReference>
<dbReference type="Proteomes" id="UP000295361">
    <property type="component" value="Unassembled WGS sequence"/>
</dbReference>
<dbReference type="EMBL" id="SNXS01000002">
    <property type="protein sequence ID" value="TDP72400.1"/>
    <property type="molecule type" value="Genomic_DNA"/>
</dbReference>
<organism evidence="1 2">
    <name type="scientific">Roseateles toxinivorans</name>
    <dbReference type="NCBI Taxonomy" id="270368"/>
    <lineage>
        <taxon>Bacteria</taxon>
        <taxon>Pseudomonadati</taxon>
        <taxon>Pseudomonadota</taxon>
        <taxon>Betaproteobacteria</taxon>
        <taxon>Burkholderiales</taxon>
        <taxon>Sphaerotilaceae</taxon>
        <taxon>Roseateles</taxon>
    </lineage>
</organism>
<sequence length="126" mass="14023">MTMFHAIVWLDHHNAKVLQFNPDTVETATVKAHTHNTKQHGSGVRDEHEFFADVSAALAGITEVLVVGSSTAQADFKHYLDKHRPQVAKQVVAYQTVDHPTDNQLVALAREFFLKHDRMAGVPTPS</sequence>
<proteinExistence type="predicted"/>
<accession>A0A4R6QNJ4</accession>
<dbReference type="InParanoid" id="A0A4R6QNJ4"/>
<dbReference type="InterPro" id="IPR042226">
    <property type="entry name" value="eFR1_2_sf"/>
</dbReference>
<comment type="caution">
    <text evidence="1">The sequence shown here is derived from an EMBL/GenBank/DDBJ whole genome shotgun (WGS) entry which is preliminary data.</text>
</comment>
<name>A0A4R6QNJ4_9BURK</name>
<evidence type="ECO:0000313" key="2">
    <source>
        <dbReference type="Proteomes" id="UP000295361"/>
    </source>
</evidence>
<reference evidence="1 2" key="1">
    <citation type="submission" date="2019-03" db="EMBL/GenBank/DDBJ databases">
        <title>Genomic Encyclopedia of Type Strains, Phase IV (KMG-IV): sequencing the most valuable type-strain genomes for metagenomic binning, comparative biology and taxonomic classification.</title>
        <authorList>
            <person name="Goeker M."/>
        </authorList>
    </citation>
    <scope>NUCLEOTIDE SEQUENCE [LARGE SCALE GENOMIC DNA]</scope>
    <source>
        <strain evidence="1 2">DSM 16998</strain>
    </source>
</reference>
<dbReference type="OrthoDB" id="8562324at2"/>
<keyword evidence="2" id="KW-1185">Reference proteome</keyword>
<dbReference type="Gene3D" id="3.30.420.60">
    <property type="entry name" value="eRF1 domain 2"/>
    <property type="match status" value="1"/>
</dbReference>
<gene>
    <name evidence="1" type="ORF">DES47_102145</name>
</gene>
<evidence type="ECO:0000313" key="1">
    <source>
        <dbReference type="EMBL" id="TDP72400.1"/>
    </source>
</evidence>
<dbReference type="AlphaFoldDB" id="A0A4R6QNJ4"/>
<dbReference type="RefSeq" id="WP_133699870.1">
    <property type="nucleotide sequence ID" value="NZ_SNXS01000002.1"/>
</dbReference>